<dbReference type="AlphaFoldDB" id="A0AAD7P1F5"/>
<dbReference type="PANTHER" id="PTHR20923:SF1">
    <property type="entry name" value="G PATCH DOMAIN AND ANKYRIN REPEAT-CONTAINING PROTEIN 1"/>
    <property type="match status" value="1"/>
</dbReference>
<proteinExistence type="predicted"/>
<feature type="region of interest" description="Disordered" evidence="1">
    <location>
        <begin position="328"/>
        <end position="352"/>
    </location>
</feature>
<evidence type="ECO:0008006" key="4">
    <source>
        <dbReference type="Google" id="ProtNLM"/>
    </source>
</evidence>
<feature type="compositionally biased region" description="Basic residues" evidence="1">
    <location>
        <begin position="328"/>
        <end position="343"/>
    </location>
</feature>
<keyword evidence="3" id="KW-1185">Reference proteome</keyword>
<dbReference type="EMBL" id="JARKIB010000002">
    <property type="protein sequence ID" value="KAJ7784484.1"/>
    <property type="molecule type" value="Genomic_DNA"/>
</dbReference>
<gene>
    <name evidence="2" type="ORF">B0H16DRAFT_299399</name>
</gene>
<name>A0AAD7P1F5_9AGAR</name>
<comment type="caution">
    <text evidence="2">The sequence shown here is derived from an EMBL/GenBank/DDBJ whole genome shotgun (WGS) entry which is preliminary data.</text>
</comment>
<organism evidence="2 3">
    <name type="scientific">Mycena metata</name>
    <dbReference type="NCBI Taxonomy" id="1033252"/>
    <lineage>
        <taxon>Eukaryota</taxon>
        <taxon>Fungi</taxon>
        <taxon>Dikarya</taxon>
        <taxon>Basidiomycota</taxon>
        <taxon>Agaricomycotina</taxon>
        <taxon>Agaricomycetes</taxon>
        <taxon>Agaricomycetidae</taxon>
        <taxon>Agaricales</taxon>
        <taxon>Marasmiineae</taxon>
        <taxon>Mycenaceae</taxon>
        <taxon>Mycena</taxon>
    </lineage>
</organism>
<evidence type="ECO:0000256" key="1">
    <source>
        <dbReference type="SAM" id="MobiDB-lite"/>
    </source>
</evidence>
<feature type="compositionally biased region" description="Basic and acidic residues" evidence="1">
    <location>
        <begin position="12"/>
        <end position="25"/>
    </location>
</feature>
<feature type="region of interest" description="Disordered" evidence="1">
    <location>
        <begin position="1"/>
        <end position="37"/>
    </location>
</feature>
<feature type="compositionally biased region" description="Polar residues" evidence="1">
    <location>
        <begin position="88"/>
        <end position="112"/>
    </location>
</feature>
<accession>A0AAD7P1F5</accession>
<feature type="region of interest" description="Disordered" evidence="1">
    <location>
        <begin position="243"/>
        <end position="272"/>
    </location>
</feature>
<evidence type="ECO:0000313" key="3">
    <source>
        <dbReference type="Proteomes" id="UP001215598"/>
    </source>
</evidence>
<dbReference type="PANTHER" id="PTHR20923">
    <property type="entry name" value="BAT4 PROTEIN-RELATED"/>
    <property type="match status" value="1"/>
</dbReference>
<sequence>MATKSYTIYSHYDPRTQRDKLERETGQVPPEELDSGEAWEAEARLAFHKRQLPPPRFVPAQRDAIAEPPKSHPRPTPASDVAGWYRSLTETTNPRPRVTSQPPAAGPSTTTMRRPRERRDKNNWFIMNAIASEPPPVAAASSTLADILERDPPQQGYTPPVWLALGPANRGFAMLQNSGWREGEPLGPGIVRRRVASEEPQEMIPTTRGNQVPMSVKEEILDEPMGGGQNGSSDKVIIDLTMSDSESSEESDSENGAIHDDTTSINEDTEGSLRKALITPIATVLKSDRLGIGLKAKTVGPYKASQKRITHNAAAMSGHIRAAEELRKQKKKMGRGHRGFARQKKAEETNRKELLAYMNAG</sequence>
<reference evidence="2" key="1">
    <citation type="submission" date="2023-03" db="EMBL/GenBank/DDBJ databases">
        <title>Massive genome expansion in bonnet fungi (Mycena s.s.) driven by repeated elements and novel gene families across ecological guilds.</title>
        <authorList>
            <consortium name="Lawrence Berkeley National Laboratory"/>
            <person name="Harder C.B."/>
            <person name="Miyauchi S."/>
            <person name="Viragh M."/>
            <person name="Kuo A."/>
            <person name="Thoen E."/>
            <person name="Andreopoulos B."/>
            <person name="Lu D."/>
            <person name="Skrede I."/>
            <person name="Drula E."/>
            <person name="Henrissat B."/>
            <person name="Morin E."/>
            <person name="Kohler A."/>
            <person name="Barry K."/>
            <person name="LaButti K."/>
            <person name="Morin E."/>
            <person name="Salamov A."/>
            <person name="Lipzen A."/>
            <person name="Mereny Z."/>
            <person name="Hegedus B."/>
            <person name="Baldrian P."/>
            <person name="Stursova M."/>
            <person name="Weitz H."/>
            <person name="Taylor A."/>
            <person name="Grigoriev I.V."/>
            <person name="Nagy L.G."/>
            <person name="Martin F."/>
            <person name="Kauserud H."/>
        </authorList>
    </citation>
    <scope>NUCLEOTIDE SEQUENCE</scope>
    <source>
        <strain evidence="2">CBHHK182m</strain>
    </source>
</reference>
<dbReference type="Proteomes" id="UP001215598">
    <property type="component" value="Unassembled WGS sequence"/>
</dbReference>
<evidence type="ECO:0000313" key="2">
    <source>
        <dbReference type="EMBL" id="KAJ7784484.1"/>
    </source>
</evidence>
<protein>
    <recommendedName>
        <fullName evidence="4">G-patch domain-containing protein</fullName>
    </recommendedName>
</protein>
<feature type="region of interest" description="Disordered" evidence="1">
    <location>
        <begin position="49"/>
        <end position="120"/>
    </location>
</feature>
<dbReference type="InterPro" id="IPR039146">
    <property type="entry name" value="GPANK1"/>
</dbReference>